<dbReference type="GO" id="GO:0030170">
    <property type="term" value="F:pyridoxal phosphate binding"/>
    <property type="evidence" value="ECO:0007669"/>
    <property type="project" value="UniProtKB-UniRule"/>
</dbReference>
<evidence type="ECO:0000256" key="3">
    <source>
        <dbReference type="RuleBase" id="RU004514"/>
    </source>
</evidence>
<sequence length="312" mass="34348">MSRILFQSLHNHNYHPRSFKSFTKAMSVSTSITPTESRASELREALSEVRSQILESTPPNRTAQPPTLVAVSKYKPASDILACYQAGQRDFGENYVQELEKKTKEPELQGDIRWHFIGQIQSKAKNLATIPNLYCVQTVSSEREAKDLQKHFSKKFATSPSDSDASTSKPRLNVLIQVNTSGEDVKHGLPALSDYSDATTSPLLALARYIVEQCDALHLQGLMTIGSLSESLSSSSADNVNRDFERLRESRDVLEGRLKDEGEWGVEGRLVLSMGMSSDFRAAIKAGSDVVRVGTGIFGARAKKGEVPPLTS</sequence>
<name>A0A8K0XNN0_9AGAR</name>
<dbReference type="SUPFAM" id="SSF51419">
    <property type="entry name" value="PLP-binding barrel"/>
    <property type="match status" value="1"/>
</dbReference>
<dbReference type="HAMAP" id="MF_02087">
    <property type="entry name" value="PLP_homeostasis"/>
    <property type="match status" value="1"/>
</dbReference>
<feature type="domain" description="Alanine racemase N-terminal" evidence="4">
    <location>
        <begin position="68"/>
        <end position="301"/>
    </location>
</feature>
<gene>
    <name evidence="5" type="ORF">BXZ70DRAFT_294768</name>
</gene>
<evidence type="ECO:0000259" key="4">
    <source>
        <dbReference type="Pfam" id="PF01168"/>
    </source>
</evidence>
<evidence type="ECO:0000313" key="6">
    <source>
        <dbReference type="Proteomes" id="UP000813824"/>
    </source>
</evidence>
<dbReference type="InterPro" id="IPR011078">
    <property type="entry name" value="PyrdxlP_homeostasis"/>
</dbReference>
<evidence type="ECO:0000256" key="1">
    <source>
        <dbReference type="ARBA" id="ARBA00022898"/>
    </source>
</evidence>
<dbReference type="NCBIfam" id="TIGR00044">
    <property type="entry name" value="YggS family pyridoxal phosphate-dependent enzyme"/>
    <property type="match status" value="1"/>
</dbReference>
<dbReference type="Gene3D" id="3.20.20.10">
    <property type="entry name" value="Alanine racemase"/>
    <property type="match status" value="1"/>
</dbReference>
<protein>
    <recommendedName>
        <fullName evidence="2">Pyridoxal phosphate homeostasis protein</fullName>
        <shortName evidence="2">PLP homeostasis protein</shortName>
    </recommendedName>
</protein>
<dbReference type="PANTHER" id="PTHR10146:SF14">
    <property type="entry name" value="PYRIDOXAL PHOSPHATE HOMEOSTASIS PROTEIN"/>
    <property type="match status" value="1"/>
</dbReference>
<reference evidence="5" key="1">
    <citation type="journal article" date="2021" name="New Phytol.">
        <title>Evolutionary innovations through gain and loss of genes in the ectomycorrhizal Boletales.</title>
        <authorList>
            <person name="Wu G."/>
            <person name="Miyauchi S."/>
            <person name="Morin E."/>
            <person name="Kuo A."/>
            <person name="Drula E."/>
            <person name="Varga T."/>
            <person name="Kohler A."/>
            <person name="Feng B."/>
            <person name="Cao Y."/>
            <person name="Lipzen A."/>
            <person name="Daum C."/>
            <person name="Hundley H."/>
            <person name="Pangilinan J."/>
            <person name="Johnson J."/>
            <person name="Barry K."/>
            <person name="LaButti K."/>
            <person name="Ng V."/>
            <person name="Ahrendt S."/>
            <person name="Min B."/>
            <person name="Choi I.G."/>
            <person name="Park H."/>
            <person name="Plett J.M."/>
            <person name="Magnuson J."/>
            <person name="Spatafora J.W."/>
            <person name="Nagy L.G."/>
            <person name="Henrissat B."/>
            <person name="Grigoriev I.V."/>
            <person name="Yang Z.L."/>
            <person name="Xu J."/>
            <person name="Martin F.M."/>
        </authorList>
    </citation>
    <scope>NUCLEOTIDE SEQUENCE</scope>
    <source>
        <strain evidence="5">KKN 215</strain>
    </source>
</reference>
<feature type="modified residue" description="N6-(pyridoxal phosphate)lysine" evidence="2">
    <location>
        <position position="73"/>
    </location>
</feature>
<keyword evidence="6" id="KW-1185">Reference proteome</keyword>
<dbReference type="InterPro" id="IPR029066">
    <property type="entry name" value="PLP-binding_barrel"/>
</dbReference>
<dbReference type="OrthoDB" id="10264196at2759"/>
<dbReference type="Proteomes" id="UP000813824">
    <property type="component" value="Unassembled WGS sequence"/>
</dbReference>
<dbReference type="EMBL" id="JAEVFJ010000020">
    <property type="protein sequence ID" value="KAH8099359.1"/>
    <property type="molecule type" value="Genomic_DNA"/>
</dbReference>
<accession>A0A8K0XNN0</accession>
<comment type="similarity">
    <text evidence="2 3">Belongs to the pyridoxal phosphate-binding protein YggS/PROSC family.</text>
</comment>
<dbReference type="PANTHER" id="PTHR10146">
    <property type="entry name" value="PROLINE SYNTHETASE CO-TRANSCRIBED BACTERIAL HOMOLOG PROTEIN"/>
    <property type="match status" value="1"/>
</dbReference>
<comment type="caution">
    <text evidence="5">The sequence shown here is derived from an EMBL/GenBank/DDBJ whole genome shotgun (WGS) entry which is preliminary data.</text>
</comment>
<dbReference type="Pfam" id="PF01168">
    <property type="entry name" value="Ala_racemase_N"/>
    <property type="match status" value="1"/>
</dbReference>
<evidence type="ECO:0000256" key="2">
    <source>
        <dbReference type="HAMAP-Rule" id="MF_03225"/>
    </source>
</evidence>
<comment type="function">
    <text evidence="2">Pyridoxal 5'-phosphate (PLP)-binding protein, which may be involved in intracellular homeostatic regulation of pyridoxal 5'-phosphate (PLP), the active form of vitamin B6.</text>
</comment>
<dbReference type="InterPro" id="IPR001608">
    <property type="entry name" value="Ala_racemase_N"/>
</dbReference>
<proteinExistence type="inferred from homology"/>
<keyword evidence="1 2" id="KW-0663">Pyridoxal phosphate</keyword>
<evidence type="ECO:0000313" key="5">
    <source>
        <dbReference type="EMBL" id="KAH8099359.1"/>
    </source>
</evidence>
<dbReference type="AlphaFoldDB" id="A0A8K0XNN0"/>
<organism evidence="5 6">
    <name type="scientific">Cristinia sonorae</name>
    <dbReference type="NCBI Taxonomy" id="1940300"/>
    <lineage>
        <taxon>Eukaryota</taxon>
        <taxon>Fungi</taxon>
        <taxon>Dikarya</taxon>
        <taxon>Basidiomycota</taxon>
        <taxon>Agaricomycotina</taxon>
        <taxon>Agaricomycetes</taxon>
        <taxon>Agaricomycetidae</taxon>
        <taxon>Agaricales</taxon>
        <taxon>Pleurotineae</taxon>
        <taxon>Stephanosporaceae</taxon>
        <taxon>Cristinia</taxon>
    </lineage>
</organism>